<comment type="caution">
    <text evidence="1">The sequence shown here is derived from an EMBL/GenBank/DDBJ whole genome shotgun (WGS) entry which is preliminary data.</text>
</comment>
<proteinExistence type="predicted"/>
<gene>
    <name evidence="1" type="ORF">JOH49_006771</name>
</gene>
<reference evidence="1" key="1">
    <citation type="submission" date="2021-02" db="EMBL/GenBank/DDBJ databases">
        <title>Genomic Encyclopedia of Type Strains, Phase IV (KMG-V): Genome sequencing to study the core and pangenomes of soil and plant-associated prokaryotes.</title>
        <authorList>
            <person name="Whitman W."/>
        </authorList>
    </citation>
    <scope>NUCLEOTIDE SEQUENCE</scope>
    <source>
        <strain evidence="1">USDA 406</strain>
    </source>
</reference>
<sequence length="64" mass="7307">MKQYSVVGCVTASKYMGRFWANSKEEAIEMAQRSDNNFVSLCHQCSDECEDPEIHEMVAEEVTN</sequence>
<protein>
    <recommendedName>
        <fullName evidence="3">DUF1059 domain-containing protein</fullName>
    </recommendedName>
</protein>
<evidence type="ECO:0008006" key="3">
    <source>
        <dbReference type="Google" id="ProtNLM"/>
    </source>
</evidence>
<dbReference type="AlphaFoldDB" id="A0A8I1YII7"/>
<accession>A0A8I1YII7</accession>
<evidence type="ECO:0000313" key="2">
    <source>
        <dbReference type="Proteomes" id="UP000673383"/>
    </source>
</evidence>
<evidence type="ECO:0000313" key="1">
    <source>
        <dbReference type="EMBL" id="MBP1297018.1"/>
    </source>
</evidence>
<dbReference type="EMBL" id="JAFICZ010000001">
    <property type="protein sequence ID" value="MBP1297018.1"/>
    <property type="molecule type" value="Genomic_DNA"/>
</dbReference>
<dbReference type="RefSeq" id="WP_194483206.1">
    <property type="nucleotide sequence ID" value="NZ_JAFICZ010000001.1"/>
</dbReference>
<dbReference type="Proteomes" id="UP000673383">
    <property type="component" value="Unassembled WGS sequence"/>
</dbReference>
<name>A0A8I1YII7_BRAEL</name>
<organism evidence="1 2">
    <name type="scientific">Bradyrhizobium elkanii</name>
    <dbReference type="NCBI Taxonomy" id="29448"/>
    <lineage>
        <taxon>Bacteria</taxon>
        <taxon>Pseudomonadati</taxon>
        <taxon>Pseudomonadota</taxon>
        <taxon>Alphaproteobacteria</taxon>
        <taxon>Hyphomicrobiales</taxon>
        <taxon>Nitrobacteraceae</taxon>
        <taxon>Bradyrhizobium</taxon>
    </lineage>
</organism>